<dbReference type="RefSeq" id="WP_185005090.1">
    <property type="nucleotide sequence ID" value="NZ_BAAAUI010000001.1"/>
</dbReference>
<keyword evidence="6 7" id="KW-0472">Membrane</keyword>
<keyword evidence="5 7" id="KW-1133">Transmembrane helix</keyword>
<dbReference type="PANTHER" id="PTHR23513:SF6">
    <property type="entry name" value="MAJOR FACILITATOR SUPERFAMILY ASSOCIATED DOMAIN-CONTAINING PROTEIN"/>
    <property type="match status" value="1"/>
</dbReference>
<name>A0A7W7FXU1_9PSEU</name>
<evidence type="ECO:0000313" key="9">
    <source>
        <dbReference type="Proteomes" id="UP000533598"/>
    </source>
</evidence>
<feature type="transmembrane region" description="Helical" evidence="7">
    <location>
        <begin position="76"/>
        <end position="97"/>
    </location>
</feature>
<accession>A0A7W7FXU1</accession>
<feature type="transmembrane region" description="Helical" evidence="7">
    <location>
        <begin position="44"/>
        <end position="64"/>
    </location>
</feature>
<reference evidence="8 9" key="1">
    <citation type="submission" date="2020-08" db="EMBL/GenBank/DDBJ databases">
        <title>Sequencing the genomes of 1000 actinobacteria strains.</title>
        <authorList>
            <person name="Klenk H.-P."/>
        </authorList>
    </citation>
    <scope>NUCLEOTIDE SEQUENCE [LARGE SCALE GENOMIC DNA]</scope>
    <source>
        <strain evidence="8 9">DSM 44230</strain>
    </source>
</reference>
<dbReference type="Proteomes" id="UP000533598">
    <property type="component" value="Unassembled WGS sequence"/>
</dbReference>
<evidence type="ECO:0000256" key="1">
    <source>
        <dbReference type="ARBA" id="ARBA00004651"/>
    </source>
</evidence>
<evidence type="ECO:0000313" key="8">
    <source>
        <dbReference type="EMBL" id="MBB4679329.1"/>
    </source>
</evidence>
<evidence type="ECO:0000256" key="5">
    <source>
        <dbReference type="ARBA" id="ARBA00022989"/>
    </source>
</evidence>
<feature type="transmembrane region" description="Helical" evidence="7">
    <location>
        <begin position="223"/>
        <end position="244"/>
    </location>
</feature>
<comment type="caution">
    <text evidence="8">The sequence shown here is derived from an EMBL/GenBank/DDBJ whole genome shotgun (WGS) entry which is preliminary data.</text>
</comment>
<gene>
    <name evidence="8" type="ORF">HNR67_005447</name>
</gene>
<dbReference type="EMBL" id="JACHMH010000001">
    <property type="protein sequence ID" value="MBB4679329.1"/>
    <property type="molecule type" value="Genomic_DNA"/>
</dbReference>
<keyword evidence="4 7" id="KW-0812">Transmembrane</keyword>
<comment type="subcellular location">
    <subcellularLocation>
        <location evidence="1">Cell membrane</location>
        <topology evidence="1">Multi-pass membrane protein</topology>
    </subcellularLocation>
</comment>
<keyword evidence="3" id="KW-1003">Cell membrane</keyword>
<evidence type="ECO:0000256" key="7">
    <source>
        <dbReference type="SAM" id="Phobius"/>
    </source>
</evidence>
<proteinExistence type="predicted"/>
<feature type="transmembrane region" description="Helical" evidence="7">
    <location>
        <begin position="284"/>
        <end position="304"/>
    </location>
</feature>
<evidence type="ECO:0000256" key="6">
    <source>
        <dbReference type="ARBA" id="ARBA00023136"/>
    </source>
</evidence>
<sequence>MLLRNKNFALVWVGQVLSQGGTRVYQIALLWWLLGSLPADTRGLASGAFLVMGALPPLLLVRQIGRRLDRRPSRTVLLRAEIIACAVVTVLAILATQDAVSPWMVYPVALVLATCQAFFDPCLLKALPELVHGKDLERAVGFGAATQSVANFAGAAFGAVLLATVGFTGAIWLNAASYAIAALCLTAAKFTPVPAPPAPPAGAPATDGGTWHFLGSMPGVRPLLVCFAAANFFSAPTLLVLPLYTKLVLEQGAGTLAILEAALWLGLLLGAFLAASIPTGSRTIRFGAVCIALFGLCLAVPGLLVDQWVYAIALAASGWFLGVSNVKFTALFQQVVPNEVKGRFFAALQAAISATFPIAFLAFGAFGDAVSPQLLTLAQAGGLLVLALALSRLREPKPVMA</sequence>
<evidence type="ECO:0000256" key="3">
    <source>
        <dbReference type="ARBA" id="ARBA00022475"/>
    </source>
</evidence>
<dbReference type="InterPro" id="IPR010290">
    <property type="entry name" value="TM_effector"/>
</dbReference>
<keyword evidence="2" id="KW-0813">Transport</keyword>
<dbReference type="AlphaFoldDB" id="A0A7W7FXU1"/>
<evidence type="ECO:0000256" key="4">
    <source>
        <dbReference type="ARBA" id="ARBA00022692"/>
    </source>
</evidence>
<keyword evidence="9" id="KW-1185">Reference proteome</keyword>
<feature type="transmembrane region" description="Helical" evidence="7">
    <location>
        <begin position="344"/>
        <end position="366"/>
    </location>
</feature>
<feature type="transmembrane region" description="Helical" evidence="7">
    <location>
        <begin position="256"/>
        <end position="277"/>
    </location>
</feature>
<feature type="transmembrane region" description="Helical" evidence="7">
    <location>
        <begin position="310"/>
        <end position="332"/>
    </location>
</feature>
<dbReference type="InterPro" id="IPR036259">
    <property type="entry name" value="MFS_trans_sf"/>
</dbReference>
<dbReference type="SUPFAM" id="SSF103473">
    <property type="entry name" value="MFS general substrate transporter"/>
    <property type="match status" value="1"/>
</dbReference>
<dbReference type="Gene3D" id="1.20.1250.20">
    <property type="entry name" value="MFS general substrate transporter like domains"/>
    <property type="match status" value="1"/>
</dbReference>
<dbReference type="PANTHER" id="PTHR23513">
    <property type="entry name" value="INTEGRAL MEMBRANE EFFLUX PROTEIN-RELATED"/>
    <property type="match status" value="1"/>
</dbReference>
<protein>
    <submittedName>
        <fullName evidence="8">MFS family permease</fullName>
    </submittedName>
</protein>
<feature type="transmembrane region" description="Helical" evidence="7">
    <location>
        <begin position="139"/>
        <end position="163"/>
    </location>
</feature>
<dbReference type="GO" id="GO:0005886">
    <property type="term" value="C:plasma membrane"/>
    <property type="evidence" value="ECO:0007669"/>
    <property type="project" value="UniProtKB-SubCell"/>
</dbReference>
<evidence type="ECO:0000256" key="2">
    <source>
        <dbReference type="ARBA" id="ARBA00022448"/>
    </source>
</evidence>
<feature type="transmembrane region" description="Helical" evidence="7">
    <location>
        <begin position="372"/>
        <end position="390"/>
    </location>
</feature>
<dbReference type="CDD" id="cd06173">
    <property type="entry name" value="MFS_MefA_like"/>
    <property type="match status" value="1"/>
</dbReference>
<dbReference type="Pfam" id="PF05977">
    <property type="entry name" value="MFS_3"/>
    <property type="match status" value="1"/>
</dbReference>
<organism evidence="8 9">
    <name type="scientific">Crossiella cryophila</name>
    <dbReference type="NCBI Taxonomy" id="43355"/>
    <lineage>
        <taxon>Bacteria</taxon>
        <taxon>Bacillati</taxon>
        <taxon>Actinomycetota</taxon>
        <taxon>Actinomycetes</taxon>
        <taxon>Pseudonocardiales</taxon>
        <taxon>Pseudonocardiaceae</taxon>
        <taxon>Crossiella</taxon>
    </lineage>
</organism>